<dbReference type="PaxDb" id="3218-PP1S23_285V6.1"/>
<keyword evidence="3" id="KW-0324">Glycolysis</keyword>
<dbReference type="InterPro" id="IPR029033">
    <property type="entry name" value="His_PPase_superfam"/>
</dbReference>
<dbReference type="InterPro" id="IPR013078">
    <property type="entry name" value="His_Pase_superF_clade-1"/>
</dbReference>
<evidence type="ECO:0000256" key="6">
    <source>
        <dbReference type="PIRSR" id="PIRSR613078-2"/>
    </source>
</evidence>
<dbReference type="PANTHER" id="PTHR11931">
    <property type="entry name" value="PHOSPHOGLYCERATE MUTASE"/>
    <property type="match status" value="1"/>
</dbReference>
<dbReference type="EnsemblPlants" id="Pp3c5_24760V3.2">
    <property type="protein sequence ID" value="Pp3c5_24760V3.2"/>
    <property type="gene ID" value="Pp3c5_24760"/>
</dbReference>
<organism evidence="8">
    <name type="scientific">Physcomitrium patens</name>
    <name type="common">Spreading-leaved earth moss</name>
    <name type="synonym">Physcomitrella patens</name>
    <dbReference type="NCBI Taxonomy" id="3218"/>
    <lineage>
        <taxon>Eukaryota</taxon>
        <taxon>Viridiplantae</taxon>
        <taxon>Streptophyta</taxon>
        <taxon>Embryophyta</taxon>
        <taxon>Bryophyta</taxon>
        <taxon>Bryophytina</taxon>
        <taxon>Bryopsida</taxon>
        <taxon>Funariidae</taxon>
        <taxon>Funariales</taxon>
        <taxon>Funariaceae</taxon>
        <taxon>Physcomitrium</taxon>
    </lineage>
</organism>
<reference evidence="8 10" key="1">
    <citation type="journal article" date="2008" name="Science">
        <title>The Physcomitrella genome reveals evolutionary insights into the conquest of land by plants.</title>
        <authorList>
            <person name="Rensing S."/>
            <person name="Lang D."/>
            <person name="Zimmer A."/>
            <person name="Terry A."/>
            <person name="Salamov A."/>
            <person name="Shapiro H."/>
            <person name="Nishiyama T."/>
            <person name="Perroud P.-F."/>
            <person name="Lindquist E."/>
            <person name="Kamisugi Y."/>
            <person name="Tanahashi T."/>
            <person name="Sakakibara K."/>
            <person name="Fujita T."/>
            <person name="Oishi K."/>
            <person name="Shin-I T."/>
            <person name="Kuroki Y."/>
            <person name="Toyoda A."/>
            <person name="Suzuki Y."/>
            <person name="Hashimoto A."/>
            <person name="Yamaguchi K."/>
            <person name="Sugano A."/>
            <person name="Kohara Y."/>
            <person name="Fujiyama A."/>
            <person name="Anterola A."/>
            <person name="Aoki S."/>
            <person name="Ashton N."/>
            <person name="Barbazuk W.B."/>
            <person name="Barker E."/>
            <person name="Bennetzen J."/>
            <person name="Bezanilla M."/>
            <person name="Blankenship R."/>
            <person name="Cho S.H."/>
            <person name="Dutcher S."/>
            <person name="Estelle M."/>
            <person name="Fawcett J.A."/>
            <person name="Gundlach H."/>
            <person name="Hanada K."/>
            <person name="Heyl A."/>
            <person name="Hicks K.A."/>
            <person name="Hugh J."/>
            <person name="Lohr M."/>
            <person name="Mayer K."/>
            <person name="Melkozernov A."/>
            <person name="Murata T."/>
            <person name="Nelson D."/>
            <person name="Pils B."/>
            <person name="Prigge M."/>
            <person name="Reiss B."/>
            <person name="Renner T."/>
            <person name="Rombauts S."/>
            <person name="Rushton P."/>
            <person name="Sanderfoot A."/>
            <person name="Schween G."/>
            <person name="Shiu S.-H."/>
            <person name="Stueber K."/>
            <person name="Theodoulou F.L."/>
            <person name="Tu H."/>
            <person name="Van de Peer Y."/>
            <person name="Verrier P.J."/>
            <person name="Waters E."/>
            <person name="Wood A."/>
            <person name="Yang L."/>
            <person name="Cove D."/>
            <person name="Cuming A."/>
            <person name="Hasebe M."/>
            <person name="Lucas S."/>
            <person name="Mishler D.B."/>
            <person name="Reski R."/>
            <person name="Grigoriev I."/>
            <person name="Quatrano R.S."/>
            <person name="Boore J.L."/>
        </authorList>
    </citation>
    <scope>NUCLEOTIDE SEQUENCE [LARGE SCALE GENOMIC DNA]</scope>
    <source>
        <strain evidence="9 10">cv. Gransden 2004</strain>
    </source>
</reference>
<dbReference type="Gramene" id="Pp3c5_24760V3.2">
    <property type="protein sequence ID" value="Pp3c5_24760V3.2"/>
    <property type="gene ID" value="Pp3c5_24760"/>
</dbReference>
<dbReference type="Gramene" id="Pp3c5_24760V3.1">
    <property type="protein sequence ID" value="Pp3c5_24760V3.1"/>
    <property type="gene ID" value="Pp3c5_24760"/>
</dbReference>
<feature type="binding site" evidence="6">
    <location>
        <begin position="270"/>
        <end position="271"/>
    </location>
    <ligand>
        <name>substrate</name>
    </ligand>
</feature>
<feature type="active site" description="Proton donor/acceptor" evidence="5">
    <location>
        <position position="199"/>
    </location>
</feature>
<dbReference type="Proteomes" id="UP000006727">
    <property type="component" value="Chromosome 5"/>
</dbReference>
<feature type="binding site" evidence="6">
    <location>
        <begin position="199"/>
        <end position="202"/>
    </location>
    <ligand>
        <name>substrate</name>
    </ligand>
</feature>
<proteinExistence type="inferred from homology"/>
<dbReference type="PROSITE" id="PS00175">
    <property type="entry name" value="PG_MUTASE"/>
    <property type="match status" value="1"/>
</dbReference>
<dbReference type="NCBIfam" id="NF002217">
    <property type="entry name" value="PRK01112.1"/>
    <property type="match status" value="1"/>
</dbReference>
<comment type="similarity">
    <text evidence="1">Belongs to the phosphoglycerate mutase family. BPG-dependent PGAM subfamily.</text>
</comment>
<dbReference type="HAMAP" id="MF_01039">
    <property type="entry name" value="PGAM_GpmA"/>
    <property type="match status" value="1"/>
</dbReference>
<dbReference type="InterPro" id="IPR005952">
    <property type="entry name" value="Phosphogly_mut1"/>
</dbReference>
<dbReference type="GeneID" id="112282041"/>
<dbReference type="SMART" id="SM00855">
    <property type="entry name" value="PGAM"/>
    <property type="match status" value="1"/>
</dbReference>
<evidence type="ECO:0000313" key="8">
    <source>
        <dbReference type="EMBL" id="PNR54444.1"/>
    </source>
</evidence>
<reference evidence="9" key="3">
    <citation type="submission" date="2020-12" db="UniProtKB">
        <authorList>
            <consortium name="EnsemblPlants"/>
        </authorList>
    </citation>
    <scope>IDENTIFICATION</scope>
</reference>
<evidence type="ECO:0000313" key="9">
    <source>
        <dbReference type="EnsemblPlants" id="Pp3c5_24760V3.1"/>
    </source>
</evidence>
<dbReference type="EMBL" id="ABEU02000005">
    <property type="protein sequence ID" value="PNR54444.1"/>
    <property type="molecule type" value="Genomic_DNA"/>
</dbReference>
<dbReference type="EnsemblPlants" id="Pp3c5_24760V3.1">
    <property type="protein sequence ID" value="Pp3c5_24760V3.1"/>
    <property type="gene ID" value="Pp3c5_24760"/>
</dbReference>
<dbReference type="Gene3D" id="3.40.50.1240">
    <property type="entry name" value="Phosphoglycerate mutase-like"/>
    <property type="match status" value="1"/>
</dbReference>
<dbReference type="OrthoDB" id="354304at2759"/>
<feature type="binding site" evidence="6">
    <location>
        <position position="210"/>
    </location>
    <ligand>
        <name>substrate</name>
    </ligand>
</feature>
<feature type="site" description="Transition state stabilizer" evidence="7">
    <location>
        <position position="269"/>
    </location>
</feature>
<dbReference type="SUPFAM" id="SSF53254">
    <property type="entry name" value="Phosphoglycerate mutase-like"/>
    <property type="match status" value="1"/>
</dbReference>
<keyword evidence="10" id="KW-1185">Reference proteome</keyword>
<name>A0A2K1KKY9_PHYPA</name>
<evidence type="ECO:0000256" key="3">
    <source>
        <dbReference type="ARBA" id="ARBA00023152"/>
    </source>
</evidence>
<sequence>MAAASAFCSASSASVALRPTNQLHSTQWTSRCAVLKAVSTLKATPTLNGVRIPLSSGVSRGRRAIVSCTLQQSAETIVANGNGSSTSTRESALILIRHGESLWNSKNLFTGCVDVPLSQKGVDEAIEAGKCISELPVDMIFTSALIRAQMTAMLAMTQHHRQKVPVILHNESERAEAWSRIFSDTDEVIPVVTAWQLNERMYGELQGLNKAETAEKFGNEKVKEWRRSYDIPPPHGESLEMCAERAVKYFVENVVPELKAGKNIMIAAHGNSLRAIIMFLDKLTSKEVIELELSTGIPMLYTLKGSKFLRRGSPVGPTVHGVYALTQGLARYRDQSNPRYDIN</sequence>
<dbReference type="RefSeq" id="XP_024374936.1">
    <property type="nucleotide sequence ID" value="XM_024519168.2"/>
</dbReference>
<evidence type="ECO:0000256" key="2">
    <source>
        <dbReference type="ARBA" id="ARBA00012028"/>
    </source>
</evidence>
<evidence type="ECO:0000313" key="10">
    <source>
        <dbReference type="Proteomes" id="UP000006727"/>
    </source>
</evidence>
<feature type="binding site" evidence="6">
    <location>
        <begin position="226"/>
        <end position="227"/>
    </location>
    <ligand>
        <name>substrate</name>
    </ligand>
</feature>
<evidence type="ECO:0000256" key="5">
    <source>
        <dbReference type="PIRSR" id="PIRSR613078-1"/>
    </source>
</evidence>
<feature type="binding site" evidence="6">
    <location>
        <begin position="97"/>
        <end position="104"/>
    </location>
    <ligand>
        <name>substrate</name>
    </ligand>
</feature>
<accession>A0A2K1KKY9</accession>
<dbReference type="GO" id="GO:0004619">
    <property type="term" value="F:phosphoglycerate mutase activity"/>
    <property type="evidence" value="ECO:0000318"/>
    <property type="project" value="GO_Central"/>
</dbReference>
<keyword evidence="4" id="KW-0413">Isomerase</keyword>
<dbReference type="AlphaFoldDB" id="A0A2K1KKY9"/>
<gene>
    <name evidence="9" type="primary">LOC112282041</name>
    <name evidence="8" type="ORF">PHYPA_008121</name>
</gene>
<reference evidence="8 10" key="2">
    <citation type="journal article" date="2018" name="Plant J.">
        <title>The Physcomitrella patens chromosome-scale assembly reveals moss genome structure and evolution.</title>
        <authorList>
            <person name="Lang D."/>
            <person name="Ullrich K.K."/>
            <person name="Murat F."/>
            <person name="Fuchs J."/>
            <person name="Jenkins J."/>
            <person name="Haas F.B."/>
            <person name="Piednoel M."/>
            <person name="Gundlach H."/>
            <person name="Van Bel M."/>
            <person name="Meyberg R."/>
            <person name="Vives C."/>
            <person name="Morata J."/>
            <person name="Symeonidi A."/>
            <person name="Hiss M."/>
            <person name="Muchero W."/>
            <person name="Kamisugi Y."/>
            <person name="Saleh O."/>
            <person name="Blanc G."/>
            <person name="Decker E.L."/>
            <person name="van Gessel N."/>
            <person name="Grimwood J."/>
            <person name="Hayes R.D."/>
            <person name="Graham S.W."/>
            <person name="Gunter L.E."/>
            <person name="McDaniel S.F."/>
            <person name="Hoernstein S.N.W."/>
            <person name="Larsson A."/>
            <person name="Li F.W."/>
            <person name="Perroud P.F."/>
            <person name="Phillips J."/>
            <person name="Ranjan P."/>
            <person name="Rokshar D.S."/>
            <person name="Rothfels C.J."/>
            <person name="Schneider L."/>
            <person name="Shu S."/>
            <person name="Stevenson D.W."/>
            <person name="Thummler F."/>
            <person name="Tillich M."/>
            <person name="Villarreal Aguilar J.C."/>
            <person name="Widiez T."/>
            <person name="Wong G.K."/>
            <person name="Wymore A."/>
            <person name="Zhang Y."/>
            <person name="Zimmer A.D."/>
            <person name="Quatrano R.S."/>
            <person name="Mayer K.F.X."/>
            <person name="Goodstein D."/>
            <person name="Casacuberta J.M."/>
            <person name="Vandepoele K."/>
            <person name="Reski R."/>
            <person name="Cuming A.C."/>
            <person name="Tuskan G.A."/>
            <person name="Maumus F."/>
            <person name="Salse J."/>
            <person name="Schmutz J."/>
            <person name="Rensing S.A."/>
        </authorList>
    </citation>
    <scope>NUCLEOTIDE SEQUENCE [LARGE SCALE GENOMIC DNA]</scope>
    <source>
        <strain evidence="9 10">cv. Gransden 2004</strain>
    </source>
</reference>
<evidence type="ECO:0000256" key="1">
    <source>
        <dbReference type="ARBA" id="ARBA00006717"/>
    </source>
</evidence>
<protein>
    <recommendedName>
        <fullName evidence="2">phosphoglycerate mutase (2,3-diphosphoglycerate-dependent)</fullName>
        <ecNumber evidence="2">5.4.2.11</ecNumber>
    </recommendedName>
</protein>
<dbReference type="InterPro" id="IPR001345">
    <property type="entry name" value="PG/BPGM_mutase_AS"/>
</dbReference>
<dbReference type="GO" id="GO:0005829">
    <property type="term" value="C:cytosol"/>
    <property type="evidence" value="ECO:0000318"/>
    <property type="project" value="GO_Central"/>
</dbReference>
<dbReference type="GO" id="GO:0061621">
    <property type="term" value="P:canonical glycolysis"/>
    <property type="evidence" value="ECO:0000318"/>
    <property type="project" value="GO_Central"/>
</dbReference>
<dbReference type="STRING" id="3218.A0A2K1KKY9"/>
<dbReference type="OMA" id="HQYYECI"/>
<feature type="active site" description="Tele-phosphohistidine intermediate" evidence="5">
    <location>
        <position position="98"/>
    </location>
</feature>
<dbReference type="CDD" id="cd07067">
    <property type="entry name" value="HP_PGM_like"/>
    <property type="match status" value="1"/>
</dbReference>
<dbReference type="Pfam" id="PF00300">
    <property type="entry name" value="His_Phos_1"/>
    <property type="match status" value="1"/>
</dbReference>
<evidence type="ECO:0000256" key="7">
    <source>
        <dbReference type="PIRSR" id="PIRSR613078-3"/>
    </source>
</evidence>
<dbReference type="EC" id="5.4.2.11" evidence="2"/>
<feature type="binding site" evidence="6">
    <location>
        <position position="147"/>
    </location>
    <ligand>
        <name>substrate</name>
    </ligand>
</feature>
<evidence type="ECO:0000256" key="4">
    <source>
        <dbReference type="ARBA" id="ARBA00023235"/>
    </source>
</evidence>
<feature type="binding site" evidence="6">
    <location>
        <begin position="110"/>
        <end position="111"/>
    </location>
    <ligand>
        <name>substrate</name>
    </ligand>
</feature>